<keyword evidence="3" id="KW-0119">Carbohydrate metabolism</keyword>
<keyword evidence="6" id="KW-1185">Reference proteome</keyword>
<evidence type="ECO:0000256" key="4">
    <source>
        <dbReference type="ARBA" id="ARBA00049426"/>
    </source>
</evidence>
<comment type="similarity">
    <text evidence="1">Belongs to the glycosyl hydrolases 36 family.</text>
</comment>
<accession>A0A9Q1LUA9</accession>
<dbReference type="Proteomes" id="UP001152561">
    <property type="component" value="Unassembled WGS sequence"/>
</dbReference>
<comment type="catalytic activity">
    <reaction evidence="4">
        <text>alpha-D-galactosyl-(1-&gt;3)-1D-myo-inositol + sucrose = raffinose + myo-inositol</text>
        <dbReference type="Rhea" id="RHEA:20161"/>
        <dbReference type="ChEBI" id="CHEBI:16634"/>
        <dbReference type="ChEBI" id="CHEBI:17268"/>
        <dbReference type="ChEBI" id="CHEBI:17505"/>
        <dbReference type="ChEBI" id="CHEBI:17992"/>
        <dbReference type="EC" id="2.4.1.82"/>
    </reaction>
</comment>
<dbReference type="EC" id="2.4.1.82" evidence="2"/>
<dbReference type="GO" id="GO:0047274">
    <property type="term" value="F:galactinol-sucrose galactosyltransferase activity"/>
    <property type="evidence" value="ECO:0007669"/>
    <property type="project" value="UniProtKB-EC"/>
</dbReference>
<proteinExistence type="inferred from homology"/>
<dbReference type="SUPFAM" id="SSF51445">
    <property type="entry name" value="(Trans)glycosidases"/>
    <property type="match status" value="1"/>
</dbReference>
<evidence type="ECO:0000313" key="5">
    <source>
        <dbReference type="EMBL" id="KAJ8542798.1"/>
    </source>
</evidence>
<gene>
    <name evidence="5" type="ORF">K7X08_005321</name>
</gene>
<dbReference type="AlphaFoldDB" id="A0A9Q1LUA9"/>
<evidence type="ECO:0000256" key="3">
    <source>
        <dbReference type="ARBA" id="ARBA00023277"/>
    </source>
</evidence>
<evidence type="ECO:0000313" key="6">
    <source>
        <dbReference type="Proteomes" id="UP001152561"/>
    </source>
</evidence>
<dbReference type="Pfam" id="PF05691">
    <property type="entry name" value="Raffinose_syn"/>
    <property type="match status" value="3"/>
</dbReference>
<evidence type="ECO:0000256" key="2">
    <source>
        <dbReference type="ARBA" id="ARBA00012708"/>
    </source>
</evidence>
<dbReference type="EMBL" id="JAJAGQ010000014">
    <property type="protein sequence ID" value="KAJ8542798.1"/>
    <property type="molecule type" value="Genomic_DNA"/>
</dbReference>
<dbReference type="PANTHER" id="PTHR31268:SF29">
    <property type="entry name" value="GALACTINOL--SUCROSE GALACTOSYLTRANSFERASE 1-RELATED"/>
    <property type="match status" value="1"/>
</dbReference>
<dbReference type="InterPro" id="IPR017853">
    <property type="entry name" value="GH"/>
</dbReference>
<organism evidence="5 6">
    <name type="scientific">Anisodus acutangulus</name>
    <dbReference type="NCBI Taxonomy" id="402998"/>
    <lineage>
        <taxon>Eukaryota</taxon>
        <taxon>Viridiplantae</taxon>
        <taxon>Streptophyta</taxon>
        <taxon>Embryophyta</taxon>
        <taxon>Tracheophyta</taxon>
        <taxon>Spermatophyta</taxon>
        <taxon>Magnoliopsida</taxon>
        <taxon>eudicotyledons</taxon>
        <taxon>Gunneridae</taxon>
        <taxon>Pentapetalae</taxon>
        <taxon>asterids</taxon>
        <taxon>lamiids</taxon>
        <taxon>Solanales</taxon>
        <taxon>Solanaceae</taxon>
        <taxon>Solanoideae</taxon>
        <taxon>Hyoscyameae</taxon>
        <taxon>Anisodus</taxon>
    </lineage>
</organism>
<dbReference type="OrthoDB" id="4664297at2759"/>
<protein>
    <recommendedName>
        <fullName evidence="2">galactinol--sucrose galactosyltransferase</fullName>
        <ecNumber evidence="2">2.4.1.82</ecNumber>
    </recommendedName>
</protein>
<dbReference type="PANTHER" id="PTHR31268">
    <property type="match status" value="1"/>
</dbReference>
<dbReference type="InterPro" id="IPR013785">
    <property type="entry name" value="Aldolase_TIM"/>
</dbReference>
<reference evidence="6" key="1">
    <citation type="journal article" date="2023" name="Proc. Natl. Acad. Sci. U.S.A.">
        <title>Genomic and structural basis for evolution of tropane alkaloid biosynthesis.</title>
        <authorList>
            <person name="Wanga Y.-J."/>
            <person name="Taina T."/>
            <person name="Yua J.-Y."/>
            <person name="Lia J."/>
            <person name="Xua B."/>
            <person name="Chenc J."/>
            <person name="D'Auriad J.C."/>
            <person name="Huanga J.-P."/>
            <person name="Huanga S.-X."/>
        </authorList>
    </citation>
    <scope>NUCLEOTIDE SEQUENCE [LARGE SCALE GENOMIC DNA]</scope>
    <source>
        <strain evidence="6">cv. KIB-2019</strain>
    </source>
</reference>
<comment type="caution">
    <text evidence="5">The sequence shown here is derived from an EMBL/GenBank/DDBJ whole genome shotgun (WGS) entry which is preliminary data.</text>
</comment>
<dbReference type="Gene3D" id="3.20.20.70">
    <property type="entry name" value="Aldolase class I"/>
    <property type="match status" value="1"/>
</dbReference>
<sequence length="652" mass="72984">MTVGAGICVAERKLNVLGQSILADVHENIIVTQKNGEAFTNGAFLGVNSYRIGSHRVFPIGKLQGLGFMCGFRFKLWWMTQRMGTSGQDIPFETQFLIVEGHDGSKFDQNNQENSALYVVFLPILDGDFRAVLQGNSNNELEICLESGDHAVQDFEGSHLVFIAAGPDPFDVITNAVKTVEKHLQTFCHRDRKKMSDMLNWFGWCTWDAFYTTVTSEGVKQGLERKVVFPPKFVLIDDGWQSVSMDPNGIESIAETMQSDFANRLTHIKENHKFQKDGKGHRVNDPAMGLRHVVTNIKDQHNLKYVYVWHALAGYWGGVRPGVPEMEHYDSKLSFPVSSPGAESQEPDDALDSLTKNSLGLVNPGKVYNFYNELHSYLTSAGIDGVKVDVQNILETLGAGHGGRVKLARKYLLEASITRNFPDNGIISCMNHSNDNPASHTIHIASVAYNTIFLGDFMQPDWDMFHVMAEYHGAARAVGGCAIYHDFDLLKKLVLPDGSVLRAKLPGRPTRDCLFSDPARDGIRAGWCKVGKKNLIHDYQPGTINGIVRTNDVNYLPRIAHDGWTGDAILYSHLHRGAIKELKYETERKCGLISMKVRGCGTFGAYSSTKPKRIQVDNEEVQFDYDESSELVTINFRVPEEELYLWNVRVDV</sequence>
<evidence type="ECO:0000256" key="1">
    <source>
        <dbReference type="ARBA" id="ARBA00007240"/>
    </source>
</evidence>
<dbReference type="InterPro" id="IPR008811">
    <property type="entry name" value="Glycosyl_hydrolases_36"/>
</dbReference>
<name>A0A9Q1LUA9_9SOLA</name>